<dbReference type="InterPro" id="IPR057326">
    <property type="entry name" value="KR_dom"/>
</dbReference>
<evidence type="ECO:0000256" key="4">
    <source>
        <dbReference type="ARBA" id="ARBA00022857"/>
    </source>
</evidence>
<dbReference type="PANTHER" id="PTHR24322">
    <property type="entry name" value="PKSB"/>
    <property type="match status" value="1"/>
</dbReference>
<sequence>MPTASKKVPIRLPERTAFTDEPWHHYLTIDLIWYVLGYTLFHPWVSWIIVLCLRAQYTAYEALEMRIAMGWAMLMSAIGIFGIISDRIAFGQPREVDLSEEVIVITGGVQGLGGLLAETYGMRSANVAVLDLKKVDEDEAEEKGVVYYQCDVGDARQVEAVAAKIVKDLGPPTILINNAGIVHTKSILDTTAEEVEQTFRVNTLSHFTTLRTFLPYMLHERRGTIVTVASVLGYLGAANLSAYTASKAALLALHHSLRAELAQHPDAKEIKTILVTPGQMSTQMFAAVKTPSNFAAPVVTPAEIAKNIIRLIERGESGDVALPLYSRYIQFLGILPFGVQHILRRLSGMDNVPLKPALNATSEKQHEL</sequence>
<keyword evidence="4" id="KW-0521">NADP</keyword>
<evidence type="ECO:0000256" key="7">
    <source>
        <dbReference type="ARBA" id="ARBA00023098"/>
    </source>
</evidence>
<gene>
    <name evidence="15" type="ORF">P153DRAFT_384707</name>
</gene>
<evidence type="ECO:0000256" key="2">
    <source>
        <dbReference type="ARBA" id="ARBA00006484"/>
    </source>
</evidence>
<reference evidence="15" key="1">
    <citation type="journal article" date="2020" name="Stud. Mycol.">
        <title>101 Dothideomycetes genomes: a test case for predicting lifestyles and emergence of pathogens.</title>
        <authorList>
            <person name="Haridas S."/>
            <person name="Albert R."/>
            <person name="Binder M."/>
            <person name="Bloem J."/>
            <person name="Labutti K."/>
            <person name="Salamov A."/>
            <person name="Andreopoulos B."/>
            <person name="Baker S."/>
            <person name="Barry K."/>
            <person name="Bills G."/>
            <person name="Bluhm B."/>
            <person name="Cannon C."/>
            <person name="Castanera R."/>
            <person name="Culley D."/>
            <person name="Daum C."/>
            <person name="Ezra D."/>
            <person name="Gonzalez J."/>
            <person name="Henrissat B."/>
            <person name="Kuo A."/>
            <person name="Liang C."/>
            <person name="Lipzen A."/>
            <person name="Lutzoni F."/>
            <person name="Magnuson J."/>
            <person name="Mondo S."/>
            <person name="Nolan M."/>
            <person name="Ohm R."/>
            <person name="Pangilinan J."/>
            <person name="Park H.-J."/>
            <person name="Ramirez L."/>
            <person name="Alfaro M."/>
            <person name="Sun H."/>
            <person name="Tritt A."/>
            <person name="Yoshinaga Y."/>
            <person name="Zwiers L.-H."/>
            <person name="Turgeon B."/>
            <person name="Goodwin S."/>
            <person name="Spatafora J."/>
            <person name="Crous P."/>
            <person name="Grigoriev I."/>
        </authorList>
    </citation>
    <scope>NUCLEOTIDE SEQUENCE</scope>
    <source>
        <strain evidence="15">CBS 119687</strain>
    </source>
</reference>
<evidence type="ECO:0000256" key="13">
    <source>
        <dbReference type="SAM" id="Phobius"/>
    </source>
</evidence>
<dbReference type="OrthoDB" id="5840532at2759"/>
<evidence type="ECO:0000256" key="10">
    <source>
        <dbReference type="ARBA" id="ARBA00068717"/>
    </source>
</evidence>
<evidence type="ECO:0000259" key="14">
    <source>
        <dbReference type="SMART" id="SM00822"/>
    </source>
</evidence>
<evidence type="ECO:0000256" key="8">
    <source>
        <dbReference type="ARBA" id="ARBA00023136"/>
    </source>
</evidence>
<dbReference type="PRINTS" id="PR00080">
    <property type="entry name" value="SDRFAMILY"/>
</dbReference>
<dbReference type="PRINTS" id="PR00081">
    <property type="entry name" value="GDHRDH"/>
</dbReference>
<dbReference type="FunFam" id="3.40.50.720:FF:000131">
    <property type="entry name" value="Short-chain dehydrogenase/reductase 3"/>
    <property type="match status" value="1"/>
</dbReference>
<dbReference type="PROSITE" id="PS00061">
    <property type="entry name" value="ADH_SHORT"/>
    <property type="match status" value="1"/>
</dbReference>
<dbReference type="Gene3D" id="3.40.50.720">
    <property type="entry name" value="NAD(P)-binding Rossmann-like Domain"/>
    <property type="match status" value="1"/>
</dbReference>
<evidence type="ECO:0000256" key="6">
    <source>
        <dbReference type="ARBA" id="ARBA00023002"/>
    </source>
</evidence>
<dbReference type="SMART" id="SM00822">
    <property type="entry name" value="PKS_KR"/>
    <property type="match status" value="1"/>
</dbReference>
<evidence type="ECO:0000256" key="3">
    <source>
        <dbReference type="ARBA" id="ARBA00022692"/>
    </source>
</evidence>
<dbReference type="InterPro" id="IPR020904">
    <property type="entry name" value="Sc_DH/Rdtase_CS"/>
</dbReference>
<evidence type="ECO:0000256" key="1">
    <source>
        <dbReference type="ARBA" id="ARBA00004141"/>
    </source>
</evidence>
<dbReference type="GO" id="GO:0016020">
    <property type="term" value="C:membrane"/>
    <property type="evidence" value="ECO:0007669"/>
    <property type="project" value="UniProtKB-SubCell"/>
</dbReference>
<evidence type="ECO:0000313" key="16">
    <source>
        <dbReference type="Proteomes" id="UP000799771"/>
    </source>
</evidence>
<comment type="similarity">
    <text evidence="2 12">Belongs to the short-chain dehydrogenases/reductases (SDR) family.</text>
</comment>
<dbReference type="Proteomes" id="UP000799771">
    <property type="component" value="Unassembled WGS sequence"/>
</dbReference>
<keyword evidence="3 13" id="KW-0812">Transmembrane</keyword>
<dbReference type="GO" id="GO:0052650">
    <property type="term" value="F:all-trans-retinol dehydrogenase (NADP+) activity"/>
    <property type="evidence" value="ECO:0007669"/>
    <property type="project" value="UniProtKB-ARBA"/>
</dbReference>
<dbReference type="EMBL" id="ML977504">
    <property type="protein sequence ID" value="KAF2130438.1"/>
    <property type="molecule type" value="Genomic_DNA"/>
</dbReference>
<dbReference type="PANTHER" id="PTHR24322:SF736">
    <property type="entry name" value="RETINOL DEHYDROGENASE 10"/>
    <property type="match status" value="1"/>
</dbReference>
<keyword evidence="7" id="KW-0443">Lipid metabolism</keyword>
<dbReference type="GeneID" id="54410801"/>
<keyword evidence="5 13" id="KW-1133">Transmembrane helix</keyword>
<proteinExistence type="inferred from homology"/>
<feature type="transmembrane region" description="Helical" evidence="13">
    <location>
        <begin position="65"/>
        <end position="84"/>
    </location>
</feature>
<dbReference type="Pfam" id="PF00106">
    <property type="entry name" value="adh_short"/>
    <property type="match status" value="1"/>
</dbReference>
<organism evidence="15 16">
    <name type="scientific">Dothidotthia symphoricarpi CBS 119687</name>
    <dbReference type="NCBI Taxonomy" id="1392245"/>
    <lineage>
        <taxon>Eukaryota</taxon>
        <taxon>Fungi</taxon>
        <taxon>Dikarya</taxon>
        <taxon>Ascomycota</taxon>
        <taxon>Pezizomycotina</taxon>
        <taxon>Dothideomycetes</taxon>
        <taxon>Pleosporomycetidae</taxon>
        <taxon>Pleosporales</taxon>
        <taxon>Dothidotthiaceae</taxon>
        <taxon>Dothidotthia</taxon>
    </lineage>
</organism>
<dbReference type="RefSeq" id="XP_033524825.1">
    <property type="nucleotide sequence ID" value="XM_033670369.1"/>
</dbReference>
<feature type="domain" description="Ketoreductase" evidence="14">
    <location>
        <begin position="101"/>
        <end position="276"/>
    </location>
</feature>
<keyword evidence="8 13" id="KW-0472">Membrane</keyword>
<dbReference type="AlphaFoldDB" id="A0A6A6AH93"/>
<feature type="transmembrane region" description="Helical" evidence="13">
    <location>
        <begin position="31"/>
        <end position="53"/>
    </location>
</feature>
<evidence type="ECO:0000256" key="11">
    <source>
        <dbReference type="ARBA" id="ARBA00082544"/>
    </source>
</evidence>
<dbReference type="SUPFAM" id="SSF51735">
    <property type="entry name" value="NAD(P)-binding Rossmann-fold domains"/>
    <property type="match status" value="1"/>
</dbReference>
<protein>
    <recommendedName>
        <fullName evidence="10">Short-chain dehydrogenase/reductase 3</fullName>
    </recommendedName>
    <alternativeName>
        <fullName evidence="11">Retinal short-chain dehydrogenase/reductase 1</fullName>
    </alternativeName>
</protein>
<evidence type="ECO:0000256" key="12">
    <source>
        <dbReference type="RuleBase" id="RU000363"/>
    </source>
</evidence>
<comment type="subcellular location">
    <subcellularLocation>
        <location evidence="1">Membrane</location>
        <topology evidence="1">Multi-pass membrane protein</topology>
    </subcellularLocation>
</comment>
<keyword evidence="6" id="KW-0560">Oxidoreductase</keyword>
<evidence type="ECO:0000256" key="9">
    <source>
        <dbReference type="ARBA" id="ARBA00059620"/>
    </source>
</evidence>
<comment type="function">
    <text evidence="9">Catalyzes the reduction of all-trans-retinal to all-trans-retinol in the presence of NADPH.</text>
</comment>
<dbReference type="InterPro" id="IPR002347">
    <property type="entry name" value="SDR_fam"/>
</dbReference>
<evidence type="ECO:0000256" key="5">
    <source>
        <dbReference type="ARBA" id="ARBA00022989"/>
    </source>
</evidence>
<dbReference type="InterPro" id="IPR036291">
    <property type="entry name" value="NAD(P)-bd_dom_sf"/>
</dbReference>
<name>A0A6A6AH93_9PLEO</name>
<evidence type="ECO:0000313" key="15">
    <source>
        <dbReference type="EMBL" id="KAF2130438.1"/>
    </source>
</evidence>
<keyword evidence="16" id="KW-1185">Reference proteome</keyword>
<accession>A0A6A6AH93</accession>